<dbReference type="SMART" id="SM00408">
    <property type="entry name" value="IGc2"/>
    <property type="match status" value="2"/>
</dbReference>
<dbReference type="Ensembl" id="ENSLOCT00000000655.1">
    <property type="protein sequence ID" value="ENSLOCP00000000653.1"/>
    <property type="gene ID" value="ENSLOCG00000000591.1"/>
</dbReference>
<evidence type="ECO:0000313" key="5">
    <source>
        <dbReference type="Ensembl" id="ENSLOCP00000000653.1"/>
    </source>
</evidence>
<dbReference type="InterPro" id="IPR013783">
    <property type="entry name" value="Ig-like_fold"/>
</dbReference>
<protein>
    <submittedName>
        <fullName evidence="5">Tyrosine-protein phosphatase non-receptor type substrate 1-like</fullName>
    </submittedName>
</protein>
<accession>W5LWZ6</accession>
<name>W5LWZ6_LEPOC</name>
<dbReference type="InterPro" id="IPR051755">
    <property type="entry name" value="Ig-like_CS_Receptor"/>
</dbReference>
<keyword evidence="3" id="KW-0472">Membrane</keyword>
<organism evidence="5 6">
    <name type="scientific">Lepisosteus oculatus</name>
    <name type="common">Spotted gar</name>
    <dbReference type="NCBI Taxonomy" id="7918"/>
    <lineage>
        <taxon>Eukaryota</taxon>
        <taxon>Metazoa</taxon>
        <taxon>Chordata</taxon>
        <taxon>Craniata</taxon>
        <taxon>Vertebrata</taxon>
        <taxon>Euteleostomi</taxon>
        <taxon>Actinopterygii</taxon>
        <taxon>Neopterygii</taxon>
        <taxon>Holostei</taxon>
        <taxon>Semionotiformes</taxon>
        <taxon>Lepisosteidae</taxon>
        <taxon>Lepisosteus</taxon>
    </lineage>
</organism>
<reference evidence="6" key="1">
    <citation type="submission" date="2011-12" db="EMBL/GenBank/DDBJ databases">
        <title>The Draft Genome of Lepisosteus oculatus.</title>
        <authorList>
            <consortium name="The Broad Institute Genome Assembly &amp; Analysis Group"/>
            <consortium name="Computational R&amp;D Group"/>
            <consortium name="and Sequencing Platform"/>
            <person name="Di Palma F."/>
            <person name="Alfoldi J."/>
            <person name="Johnson J."/>
            <person name="Berlin A."/>
            <person name="Gnerre S."/>
            <person name="Jaffe D."/>
            <person name="MacCallum I."/>
            <person name="Young S."/>
            <person name="Walker B.J."/>
            <person name="Lander E.S."/>
            <person name="Lindblad-Toh K."/>
        </authorList>
    </citation>
    <scope>NUCLEOTIDE SEQUENCE [LARGE SCALE GENOMIC DNA]</scope>
</reference>
<reference evidence="5" key="2">
    <citation type="submission" date="2025-08" db="UniProtKB">
        <authorList>
            <consortium name="Ensembl"/>
        </authorList>
    </citation>
    <scope>IDENTIFICATION</scope>
</reference>
<dbReference type="FunFam" id="2.60.40.10:FF:003353">
    <property type="match status" value="2"/>
</dbReference>
<dbReference type="PROSITE" id="PS50835">
    <property type="entry name" value="IG_LIKE"/>
    <property type="match status" value="3"/>
</dbReference>
<keyword evidence="1" id="KW-1015">Disulfide bond</keyword>
<feature type="domain" description="Ig-like" evidence="4">
    <location>
        <begin position="153"/>
        <end position="246"/>
    </location>
</feature>
<dbReference type="SUPFAM" id="SSF48726">
    <property type="entry name" value="Immunoglobulin"/>
    <property type="match status" value="3"/>
</dbReference>
<dbReference type="InterPro" id="IPR007110">
    <property type="entry name" value="Ig-like_dom"/>
</dbReference>
<dbReference type="AlphaFoldDB" id="W5LWZ6"/>
<feature type="transmembrane region" description="Helical" evidence="3">
    <location>
        <begin position="377"/>
        <end position="399"/>
    </location>
</feature>
<dbReference type="InParanoid" id="W5LWZ6"/>
<keyword evidence="3" id="KW-1133">Transmembrane helix</keyword>
<dbReference type="Bgee" id="ENSLOCG00000000591">
    <property type="expression patterns" value="Expressed in bone element and 12 other cell types or tissues"/>
</dbReference>
<dbReference type="HOGENOM" id="CLU_645516_0_0_1"/>
<evidence type="ECO:0000256" key="1">
    <source>
        <dbReference type="ARBA" id="ARBA00023157"/>
    </source>
</evidence>
<feature type="domain" description="Ig-like" evidence="4">
    <location>
        <begin position="259"/>
        <end position="343"/>
    </location>
</feature>
<keyword evidence="3" id="KW-0812">Transmembrane</keyword>
<dbReference type="Proteomes" id="UP000018468">
    <property type="component" value="Unassembled WGS sequence"/>
</dbReference>
<evidence type="ECO:0000256" key="2">
    <source>
        <dbReference type="ARBA" id="ARBA00023180"/>
    </source>
</evidence>
<keyword evidence="6" id="KW-1185">Reference proteome</keyword>
<dbReference type="Pfam" id="PF07686">
    <property type="entry name" value="V-set"/>
    <property type="match status" value="2"/>
</dbReference>
<dbReference type="SMART" id="SM00406">
    <property type="entry name" value="IGv"/>
    <property type="match status" value="2"/>
</dbReference>
<evidence type="ECO:0000256" key="3">
    <source>
        <dbReference type="SAM" id="Phobius"/>
    </source>
</evidence>
<dbReference type="Gene3D" id="2.60.40.10">
    <property type="entry name" value="Immunoglobulins"/>
    <property type="match status" value="3"/>
</dbReference>
<dbReference type="InterPro" id="IPR003599">
    <property type="entry name" value="Ig_sub"/>
</dbReference>
<dbReference type="InterPro" id="IPR036179">
    <property type="entry name" value="Ig-like_dom_sf"/>
</dbReference>
<dbReference type="InterPro" id="IPR003598">
    <property type="entry name" value="Ig_sub2"/>
</dbReference>
<keyword evidence="2" id="KW-0325">Glycoprotein</keyword>
<dbReference type="GO" id="GO:0005886">
    <property type="term" value="C:plasma membrane"/>
    <property type="evidence" value="ECO:0000318"/>
    <property type="project" value="GO_Central"/>
</dbReference>
<proteinExistence type="predicted"/>
<dbReference type="GeneTree" id="ENSGT00960000186656"/>
<dbReference type="STRING" id="7918.ENSLOCP00000000653"/>
<dbReference type="PANTHER" id="PTHR19971">
    <property type="entry name" value="SIGNAL-REGULATORY PROTEIN BETA"/>
    <property type="match status" value="1"/>
</dbReference>
<dbReference type="SMART" id="SM00409">
    <property type="entry name" value="IG"/>
    <property type="match status" value="3"/>
</dbReference>
<evidence type="ECO:0000259" key="4">
    <source>
        <dbReference type="PROSITE" id="PS50835"/>
    </source>
</evidence>
<feature type="domain" description="Ig-like" evidence="4">
    <location>
        <begin position="45"/>
        <end position="137"/>
    </location>
</feature>
<sequence>MLPCHFLISPSEPVSRKQTCYPKDAMSLAAKTCWLLLCLTLLLRPQGAVMGEHVITQVPSLVHRTEGQSVTLNCTVRNTSAGATRWSRDTGRGRQPFFNTGGGASDPRVAFILENHLTDKSIRIDNLTLGDSGVYYCDKYRPGPSSEIAIPGPGVTLTVTVRLHSPELQGPSAGRVVVPGSISLNCSVIGPQGTVLSWRKNSNRIREKPKGQLGSVFNLDITAEDISNNITCEASHFNTSKEKTIQLRDHIGRAVLGEDLITQVPSLVTGTEGQSVTLNCTVRDTSAGAARWSRDTGRGRQPFFNTGGGASDPRVSFILDNHLADRSIRIDNLTLGDSGVYYCDKYRPGPSSEIAIPGPGMNLTVAAQPDASPSVQAAVRLAVFVLVTLAVLVLCISLYRARGTLPGGRTREGEEKVTEERDTVF</sequence>
<evidence type="ECO:0000313" key="6">
    <source>
        <dbReference type="Proteomes" id="UP000018468"/>
    </source>
</evidence>
<reference evidence="5" key="3">
    <citation type="submission" date="2025-09" db="UniProtKB">
        <authorList>
            <consortium name="Ensembl"/>
        </authorList>
    </citation>
    <scope>IDENTIFICATION</scope>
</reference>
<dbReference type="InterPro" id="IPR013106">
    <property type="entry name" value="Ig_V-set"/>
</dbReference>